<dbReference type="InterPro" id="IPR050563">
    <property type="entry name" value="4-hydroxybenzoyl-CoA_TE"/>
</dbReference>
<evidence type="ECO:0000256" key="1">
    <source>
        <dbReference type="ARBA" id="ARBA00005953"/>
    </source>
</evidence>
<dbReference type="CDD" id="cd00586">
    <property type="entry name" value="4HBT"/>
    <property type="match status" value="1"/>
</dbReference>
<reference evidence="3 4" key="1">
    <citation type="submission" date="2021-01" db="EMBL/GenBank/DDBJ databases">
        <title>Belnapia mucosa sp. nov. and Belnapia arida sp. nov., isolated from the Tabernas Desert (Almeria, Spain).</title>
        <authorList>
            <person name="Molina-Menor E."/>
            <person name="Vidal-Verdu A."/>
            <person name="Calonge A."/>
            <person name="Satari L."/>
            <person name="Pereto Magraner J."/>
            <person name="Porcar Miralles M."/>
        </authorList>
    </citation>
    <scope>NUCLEOTIDE SEQUENCE [LARGE SCALE GENOMIC DNA]</scope>
    <source>
        <strain evidence="3 4">T6</strain>
    </source>
</reference>
<protein>
    <submittedName>
        <fullName evidence="3">Acyl-CoA thioesterase</fullName>
    </submittedName>
</protein>
<proteinExistence type="inferred from homology"/>
<dbReference type="RefSeq" id="WP_202824054.1">
    <property type="nucleotide sequence ID" value="NZ_JAEUXJ010000001.1"/>
</dbReference>
<evidence type="ECO:0000313" key="4">
    <source>
        <dbReference type="Proteomes" id="UP000606490"/>
    </source>
</evidence>
<name>A0ABS1UY23_9PROT</name>
<comment type="caution">
    <text evidence="3">The sequence shown here is derived from an EMBL/GenBank/DDBJ whole genome shotgun (WGS) entry which is preliminary data.</text>
</comment>
<evidence type="ECO:0000256" key="2">
    <source>
        <dbReference type="ARBA" id="ARBA00022801"/>
    </source>
</evidence>
<sequence length="146" mass="16445">MDSAERAEFGIEGDWAMLRRHRIRWSECDQYAHANNTAYLTLCEDVRVSHWLSLGGRFEPGEPGPVVAQLEARYHRPLAFDDAVAVTLRPATLRRSSFTHDYAVWKDGLVFACRTLLVIVVNGSGEKAPIPPAIRARLIEQGAREE</sequence>
<dbReference type="PANTHER" id="PTHR31793:SF27">
    <property type="entry name" value="NOVEL THIOESTERASE SUPERFAMILY DOMAIN AND SAPOSIN A-TYPE DOMAIN CONTAINING PROTEIN (0610012H03RIK)"/>
    <property type="match status" value="1"/>
</dbReference>
<evidence type="ECO:0000313" key="3">
    <source>
        <dbReference type="EMBL" id="MBL6454345.1"/>
    </source>
</evidence>
<comment type="similarity">
    <text evidence="1">Belongs to the 4-hydroxybenzoyl-CoA thioesterase family.</text>
</comment>
<dbReference type="EMBL" id="JAEUXJ010000001">
    <property type="protein sequence ID" value="MBL6454345.1"/>
    <property type="molecule type" value="Genomic_DNA"/>
</dbReference>
<accession>A0ABS1UY23</accession>
<dbReference type="Gene3D" id="3.10.129.10">
    <property type="entry name" value="Hotdog Thioesterase"/>
    <property type="match status" value="1"/>
</dbReference>
<gene>
    <name evidence="3" type="ORF">JMJ55_03350</name>
</gene>
<keyword evidence="2" id="KW-0378">Hydrolase</keyword>
<dbReference type="SUPFAM" id="SSF54637">
    <property type="entry name" value="Thioesterase/thiol ester dehydrase-isomerase"/>
    <property type="match status" value="1"/>
</dbReference>
<dbReference type="Proteomes" id="UP000606490">
    <property type="component" value="Unassembled WGS sequence"/>
</dbReference>
<dbReference type="Pfam" id="PF13279">
    <property type="entry name" value="4HBT_2"/>
    <property type="match status" value="1"/>
</dbReference>
<keyword evidence="4" id="KW-1185">Reference proteome</keyword>
<dbReference type="InterPro" id="IPR029069">
    <property type="entry name" value="HotDog_dom_sf"/>
</dbReference>
<dbReference type="PANTHER" id="PTHR31793">
    <property type="entry name" value="4-HYDROXYBENZOYL-COA THIOESTERASE FAMILY MEMBER"/>
    <property type="match status" value="1"/>
</dbReference>
<organism evidence="3 4">
    <name type="scientific">Belnapia mucosa</name>
    <dbReference type="NCBI Taxonomy" id="2804532"/>
    <lineage>
        <taxon>Bacteria</taxon>
        <taxon>Pseudomonadati</taxon>
        <taxon>Pseudomonadota</taxon>
        <taxon>Alphaproteobacteria</taxon>
        <taxon>Acetobacterales</taxon>
        <taxon>Roseomonadaceae</taxon>
        <taxon>Belnapia</taxon>
    </lineage>
</organism>